<dbReference type="Proteomes" id="UP000007727">
    <property type="component" value="Chromosome"/>
</dbReference>
<dbReference type="PATRIC" id="fig|306263.5.peg.347"/>
<dbReference type="RefSeq" id="WP_012661089.1">
    <property type="nucleotide sequence ID" value="NC_012039.1"/>
</dbReference>
<accession>B9KF71</accession>
<proteinExistence type="predicted"/>
<dbReference type="AlphaFoldDB" id="B9KF71"/>
<protein>
    <recommendedName>
        <fullName evidence="3">RloG protein</fullName>
    </recommendedName>
</protein>
<dbReference type="HOGENOM" id="CLU_1092745_0_0_7"/>
<evidence type="ECO:0000313" key="1">
    <source>
        <dbReference type="EMBL" id="ACM63706.1"/>
    </source>
</evidence>
<dbReference type="EMBL" id="CP000932">
    <property type="protein sequence ID" value="ACM63706.1"/>
    <property type="molecule type" value="Genomic_DNA"/>
</dbReference>
<evidence type="ECO:0000313" key="2">
    <source>
        <dbReference type="Proteomes" id="UP000007727"/>
    </source>
</evidence>
<name>B9KF71_CAMLR</name>
<dbReference type="KEGG" id="cla:CLA_0346"/>
<dbReference type="STRING" id="306263.Cla_0346"/>
<dbReference type="eggNOG" id="ENOG5031M29">
    <property type="taxonomic scope" value="Bacteria"/>
</dbReference>
<reference evidence="1 2" key="1">
    <citation type="journal article" date="2008" name="Foodborne Pathog. Dis.">
        <title>The complete genome sequence and analysis of the human pathogen Campylobacter lari.</title>
        <authorList>
            <person name="Miller W.G."/>
            <person name="Wang G."/>
            <person name="Binnewies T.T."/>
            <person name="Parker C.T."/>
        </authorList>
    </citation>
    <scope>NUCLEOTIDE SEQUENCE [LARGE SCALE GENOMIC DNA]</scope>
    <source>
        <strain evidence="2">RM2100 / D67 / ATCC BAA-1060</strain>
    </source>
</reference>
<gene>
    <name evidence="1" type="ordered locus">Cla_0346</name>
</gene>
<sequence length="262" mass="30568">MNNNVLTYKIDTEQPIDIKELAESLIAIQNMYMKNIFNNEISIQLNEIRKGSYEFDFVVQGLAFALPFIENCNSAVEFIRNFKTIFSYFKNYTNETDKNIISSEDAANFNTTLKPIININGDNPIINFYTINNNTKEEISVSKDDAISISNNIDNFINSRLNNKNMEIIVKNEMFKDKLVELVQTRIDNKKGNKLLCKDIYKKEVDVDFANEYLKKQILENNNPHLHIYKVDLEVNYENSVPKTYKIFSIKDIFNKSESLFE</sequence>
<organism evidence="1 2">
    <name type="scientific">Campylobacter lari (strain RM2100 / D67 / ATCC BAA-1060)</name>
    <dbReference type="NCBI Taxonomy" id="306263"/>
    <lineage>
        <taxon>Bacteria</taxon>
        <taxon>Pseudomonadati</taxon>
        <taxon>Campylobacterota</taxon>
        <taxon>Epsilonproteobacteria</taxon>
        <taxon>Campylobacterales</taxon>
        <taxon>Campylobacteraceae</taxon>
        <taxon>Campylobacter</taxon>
    </lineage>
</organism>
<evidence type="ECO:0008006" key="3">
    <source>
        <dbReference type="Google" id="ProtNLM"/>
    </source>
</evidence>
<keyword evidence="2" id="KW-1185">Reference proteome</keyword>